<protein>
    <submittedName>
        <fullName evidence="1">Uncharacterized protein</fullName>
    </submittedName>
</protein>
<name>A0A382IS36_9ZZZZ</name>
<reference evidence="1" key="1">
    <citation type="submission" date="2018-05" db="EMBL/GenBank/DDBJ databases">
        <authorList>
            <person name="Lanie J.A."/>
            <person name="Ng W.-L."/>
            <person name="Kazmierczak K.M."/>
            <person name="Andrzejewski T.M."/>
            <person name="Davidsen T.M."/>
            <person name="Wayne K.J."/>
            <person name="Tettelin H."/>
            <person name="Glass J.I."/>
            <person name="Rusch D."/>
            <person name="Podicherti R."/>
            <person name="Tsui H.-C.T."/>
            <person name="Winkler M.E."/>
        </authorList>
    </citation>
    <scope>NUCLEOTIDE SEQUENCE</scope>
</reference>
<sequence length="50" mass="5812">MDELPDLDSKTLEIPKILDCMWLYCSNVWVGTDSCPRLGFLLYDSRLSEE</sequence>
<organism evidence="1">
    <name type="scientific">marine metagenome</name>
    <dbReference type="NCBI Taxonomy" id="408172"/>
    <lineage>
        <taxon>unclassified sequences</taxon>
        <taxon>metagenomes</taxon>
        <taxon>ecological metagenomes</taxon>
    </lineage>
</organism>
<dbReference type="AlphaFoldDB" id="A0A382IS36"/>
<gene>
    <name evidence="1" type="ORF">METZ01_LOCUS255508</name>
</gene>
<evidence type="ECO:0000313" key="1">
    <source>
        <dbReference type="EMBL" id="SVC02654.1"/>
    </source>
</evidence>
<accession>A0A382IS36</accession>
<dbReference type="EMBL" id="UINC01069346">
    <property type="protein sequence ID" value="SVC02654.1"/>
    <property type="molecule type" value="Genomic_DNA"/>
</dbReference>
<proteinExistence type="predicted"/>